<protein>
    <submittedName>
        <fullName evidence="9">Putative outer membrane starch-binding protein</fullName>
    </submittedName>
</protein>
<accession>A0A4Q7MLR7</accession>
<keyword evidence="5" id="KW-0998">Cell outer membrane</keyword>
<evidence type="ECO:0000256" key="3">
    <source>
        <dbReference type="ARBA" id="ARBA00022729"/>
    </source>
</evidence>
<feature type="chain" id="PRO_5020525993" evidence="6">
    <location>
        <begin position="24"/>
        <end position="611"/>
    </location>
</feature>
<dbReference type="InterPro" id="IPR011990">
    <property type="entry name" value="TPR-like_helical_dom_sf"/>
</dbReference>
<dbReference type="Gene3D" id="1.25.40.390">
    <property type="match status" value="1"/>
</dbReference>
<dbReference type="AlphaFoldDB" id="A0A4Q7MLR7"/>
<evidence type="ECO:0000256" key="1">
    <source>
        <dbReference type="ARBA" id="ARBA00004442"/>
    </source>
</evidence>
<reference evidence="9 10" key="1">
    <citation type="submission" date="2019-02" db="EMBL/GenBank/DDBJ databases">
        <title>Genomic Encyclopedia of Type Strains, Phase IV (KMG-IV): sequencing the most valuable type-strain genomes for metagenomic binning, comparative biology and taxonomic classification.</title>
        <authorList>
            <person name="Goeker M."/>
        </authorList>
    </citation>
    <scope>NUCLEOTIDE SEQUENCE [LARGE SCALE GENOMIC DNA]</scope>
    <source>
        <strain evidence="9 10">DSM 18116</strain>
    </source>
</reference>
<dbReference type="Pfam" id="PF14322">
    <property type="entry name" value="SusD-like_3"/>
    <property type="match status" value="1"/>
</dbReference>
<evidence type="ECO:0000313" key="9">
    <source>
        <dbReference type="EMBL" id="RZS69284.1"/>
    </source>
</evidence>
<evidence type="ECO:0000256" key="4">
    <source>
        <dbReference type="ARBA" id="ARBA00023136"/>
    </source>
</evidence>
<comment type="caution">
    <text evidence="9">The sequence shown here is derived from an EMBL/GenBank/DDBJ whole genome shotgun (WGS) entry which is preliminary data.</text>
</comment>
<sequence>MKTLHKFYCTLIALLLAVSSCHKLDIKPVNVLNDDQIFGSEAGINTYLAQVYRKLPIEDFSYRPAGRDGWGFNLHHEWEHFWHLGAGCGEMVGPWGGLDFAGGFGYWPYADIRAVNYFIETLPRYSDKYVGNKVNELLGEAYFLRAYYYFALVKRYGGIPYITVVQNFPQQTVEELQVPRNKEEECWNFIAEDLDKAWSMMPETSVSGRANKYAAAALKSRAMLYAGSIAKYGSLNFVEGDARAQGFVGIPADKAEDFFNRSWEAAKLLEAKYSLYQKEGDKELNYVMTFLDNNSPENILVRDYSVPGNNAHSWDATFSPRFMTADGLSRAYPTLELVERWGVLNVINPDGTPKRYDDVVTLTQGLEPRLLATVYFPGTTLRGLKFDVRRGIYPSFSGTAAAEVAKPDNQRNMFTASGQDAKYNDEMQIIGMTGISTSTDQWTRTGFYVRKYIDFRRPQSEVGLFTSTTHWIEFRYAEVLLNRAEAAVETGKTEDAMNCINLLRTRGGGATLSQGEVTVESVRNERCKELAFENHYWWDIRRWRTADVILNNQRFKGLLPYYVYDEKKFIMLREQETFGRNYNFEKRAYYEPIPGGELAKNPNLYPNNPNY</sequence>
<dbReference type="OrthoDB" id="5694214at2"/>
<dbReference type="PROSITE" id="PS51257">
    <property type="entry name" value="PROKAR_LIPOPROTEIN"/>
    <property type="match status" value="1"/>
</dbReference>
<dbReference type="GO" id="GO:0009279">
    <property type="term" value="C:cell outer membrane"/>
    <property type="evidence" value="ECO:0007669"/>
    <property type="project" value="UniProtKB-SubCell"/>
</dbReference>
<dbReference type="Proteomes" id="UP000293874">
    <property type="component" value="Unassembled WGS sequence"/>
</dbReference>
<evidence type="ECO:0000256" key="6">
    <source>
        <dbReference type="SAM" id="SignalP"/>
    </source>
</evidence>
<dbReference type="Pfam" id="PF07980">
    <property type="entry name" value="SusD_RagB"/>
    <property type="match status" value="1"/>
</dbReference>
<feature type="domain" description="SusD-like N-terminal" evidence="8">
    <location>
        <begin position="108"/>
        <end position="224"/>
    </location>
</feature>
<keyword evidence="4" id="KW-0472">Membrane</keyword>
<feature type="signal peptide" evidence="6">
    <location>
        <begin position="1"/>
        <end position="23"/>
    </location>
</feature>
<evidence type="ECO:0000259" key="8">
    <source>
        <dbReference type="Pfam" id="PF14322"/>
    </source>
</evidence>
<organism evidence="9 10">
    <name type="scientific">Pseudobacter ginsenosidimutans</name>
    <dbReference type="NCBI Taxonomy" id="661488"/>
    <lineage>
        <taxon>Bacteria</taxon>
        <taxon>Pseudomonadati</taxon>
        <taxon>Bacteroidota</taxon>
        <taxon>Chitinophagia</taxon>
        <taxon>Chitinophagales</taxon>
        <taxon>Chitinophagaceae</taxon>
        <taxon>Pseudobacter</taxon>
    </lineage>
</organism>
<dbReference type="SUPFAM" id="SSF48452">
    <property type="entry name" value="TPR-like"/>
    <property type="match status" value="1"/>
</dbReference>
<evidence type="ECO:0000256" key="2">
    <source>
        <dbReference type="ARBA" id="ARBA00006275"/>
    </source>
</evidence>
<gene>
    <name evidence="9" type="ORF">EV199_5121</name>
</gene>
<feature type="domain" description="RagB/SusD" evidence="7">
    <location>
        <begin position="296"/>
        <end position="611"/>
    </location>
</feature>
<comment type="subcellular location">
    <subcellularLocation>
        <location evidence="1">Cell outer membrane</location>
    </subcellularLocation>
</comment>
<dbReference type="EMBL" id="SGXA01000003">
    <property type="protein sequence ID" value="RZS69284.1"/>
    <property type="molecule type" value="Genomic_DNA"/>
</dbReference>
<name>A0A4Q7MLR7_9BACT</name>
<evidence type="ECO:0000256" key="5">
    <source>
        <dbReference type="ARBA" id="ARBA00023237"/>
    </source>
</evidence>
<comment type="similarity">
    <text evidence="2">Belongs to the SusD family.</text>
</comment>
<evidence type="ECO:0000259" key="7">
    <source>
        <dbReference type="Pfam" id="PF07980"/>
    </source>
</evidence>
<evidence type="ECO:0000313" key="10">
    <source>
        <dbReference type="Proteomes" id="UP000293874"/>
    </source>
</evidence>
<keyword evidence="3 6" id="KW-0732">Signal</keyword>
<dbReference type="RefSeq" id="WP_130543629.1">
    <property type="nucleotide sequence ID" value="NZ_CP042431.1"/>
</dbReference>
<keyword evidence="10" id="KW-1185">Reference proteome</keyword>
<proteinExistence type="inferred from homology"/>
<dbReference type="InterPro" id="IPR033985">
    <property type="entry name" value="SusD-like_N"/>
</dbReference>
<dbReference type="InterPro" id="IPR012944">
    <property type="entry name" value="SusD_RagB_dom"/>
</dbReference>